<feature type="domain" description="PCI" evidence="4">
    <location>
        <begin position="2"/>
        <end position="158"/>
    </location>
</feature>
<dbReference type="GO" id="GO:0008180">
    <property type="term" value="C:COP9 signalosome"/>
    <property type="evidence" value="ECO:0007669"/>
    <property type="project" value="UniProtKB-KW"/>
</dbReference>
<feature type="region of interest" description="Disordered" evidence="3">
    <location>
        <begin position="221"/>
        <end position="284"/>
    </location>
</feature>
<organism evidence="5 6">
    <name type="scientific">Calycina marina</name>
    <dbReference type="NCBI Taxonomy" id="1763456"/>
    <lineage>
        <taxon>Eukaryota</taxon>
        <taxon>Fungi</taxon>
        <taxon>Dikarya</taxon>
        <taxon>Ascomycota</taxon>
        <taxon>Pezizomycotina</taxon>
        <taxon>Leotiomycetes</taxon>
        <taxon>Helotiales</taxon>
        <taxon>Pezizellaceae</taxon>
        <taxon>Calycina</taxon>
    </lineage>
</organism>
<dbReference type="PANTHER" id="PTHR15350:SF5">
    <property type="entry name" value="COP9 SIGNALOSOME COMPLEX SUBUNIT 7"/>
    <property type="match status" value="1"/>
</dbReference>
<comment type="similarity">
    <text evidence="1">Belongs to the CSN7/EIF3M family. CSN7 subfamily.</text>
</comment>
<feature type="compositionally biased region" description="Acidic residues" evidence="3">
    <location>
        <begin position="250"/>
        <end position="265"/>
    </location>
</feature>
<reference evidence="5" key="1">
    <citation type="journal article" date="2021" name="IMA Fungus">
        <title>Genomic characterization of three marine fungi, including Emericellopsis atlantica sp. nov. with signatures of a generalist lifestyle and marine biomass degradation.</title>
        <authorList>
            <person name="Hagestad O.C."/>
            <person name="Hou L."/>
            <person name="Andersen J.H."/>
            <person name="Hansen E.H."/>
            <person name="Altermark B."/>
            <person name="Li C."/>
            <person name="Kuhnert E."/>
            <person name="Cox R.J."/>
            <person name="Crous P.W."/>
            <person name="Spatafora J.W."/>
            <person name="Lail K."/>
            <person name="Amirebrahimi M."/>
            <person name="Lipzen A."/>
            <person name="Pangilinan J."/>
            <person name="Andreopoulos W."/>
            <person name="Hayes R.D."/>
            <person name="Ng V."/>
            <person name="Grigoriev I.V."/>
            <person name="Jackson S.A."/>
            <person name="Sutton T.D.S."/>
            <person name="Dobson A.D.W."/>
            <person name="Rama T."/>
        </authorList>
    </citation>
    <scope>NUCLEOTIDE SEQUENCE</scope>
    <source>
        <strain evidence="5">TRa3180A</strain>
    </source>
</reference>
<evidence type="ECO:0000313" key="5">
    <source>
        <dbReference type="EMBL" id="KAG9240047.1"/>
    </source>
</evidence>
<accession>A0A9P7YVA8</accession>
<dbReference type="Proteomes" id="UP000887226">
    <property type="component" value="Unassembled WGS sequence"/>
</dbReference>
<dbReference type="PROSITE" id="PS50250">
    <property type="entry name" value="PCI"/>
    <property type="match status" value="1"/>
</dbReference>
<feature type="compositionally biased region" description="Basic and acidic residues" evidence="3">
    <location>
        <begin position="240"/>
        <end position="249"/>
    </location>
</feature>
<dbReference type="AlphaFoldDB" id="A0A9P7YVA8"/>
<gene>
    <name evidence="5" type="ORF">BJ878DRAFT_546658</name>
</gene>
<sequence>MEQIKALNALEPFLALTKSATSPRAAADLITRATSHPNTFVFAELLSTLNIQALAQSDDYSLHLTLLQIFSYGTYTDYQSTPSLPPLNAAQTVKLRQLSFLSLARTPENLTYPALLKALGLQGEAELEQLVISIIYAGLVTGTLDPYHQRVLISSVAPLRDLPPASIPSMIATLVEWSSRCTSTLSDLEDEIARIRALSAARRKSDEEWNAAVEKLIEGKEKERSCGGGSSSFTGGGKILGEKRDNERISDEDEAGGNMSPEEEGERASKYPRKKGTLGGFFGK</sequence>
<proteinExistence type="inferred from homology"/>
<protein>
    <recommendedName>
        <fullName evidence="4">PCI domain-containing protein</fullName>
    </recommendedName>
</protein>
<evidence type="ECO:0000313" key="6">
    <source>
        <dbReference type="Proteomes" id="UP000887226"/>
    </source>
</evidence>
<evidence type="ECO:0000259" key="4">
    <source>
        <dbReference type="PROSITE" id="PS50250"/>
    </source>
</evidence>
<name>A0A9P7YVA8_9HELO</name>
<evidence type="ECO:0000256" key="1">
    <source>
        <dbReference type="ARBA" id="ARBA00008482"/>
    </source>
</evidence>
<dbReference type="Pfam" id="PF01399">
    <property type="entry name" value="PCI"/>
    <property type="match status" value="1"/>
</dbReference>
<feature type="compositionally biased region" description="Gly residues" evidence="3">
    <location>
        <begin position="226"/>
        <end position="239"/>
    </location>
</feature>
<keyword evidence="6" id="KW-1185">Reference proteome</keyword>
<evidence type="ECO:0000256" key="2">
    <source>
        <dbReference type="ARBA" id="ARBA00022790"/>
    </source>
</evidence>
<dbReference type="InterPro" id="IPR045237">
    <property type="entry name" value="COPS7/eIF3m"/>
</dbReference>
<evidence type="ECO:0000256" key="3">
    <source>
        <dbReference type="SAM" id="MobiDB-lite"/>
    </source>
</evidence>
<dbReference type="Pfam" id="PF22061">
    <property type="entry name" value="CSN7_HB_subdom"/>
    <property type="match status" value="1"/>
</dbReference>
<keyword evidence="2" id="KW-0736">Signalosome</keyword>
<dbReference type="PANTHER" id="PTHR15350">
    <property type="entry name" value="COP9 SIGNALOSOME COMPLEX SUBUNIT 7/DENDRITIC CELL PROTEIN GA17"/>
    <property type="match status" value="1"/>
</dbReference>
<dbReference type="OrthoDB" id="10265275at2759"/>
<dbReference type="EMBL" id="MU254618">
    <property type="protein sequence ID" value="KAG9240047.1"/>
    <property type="molecule type" value="Genomic_DNA"/>
</dbReference>
<dbReference type="InterPro" id="IPR000717">
    <property type="entry name" value="PCI_dom"/>
</dbReference>
<dbReference type="SMART" id="SM00088">
    <property type="entry name" value="PINT"/>
    <property type="match status" value="1"/>
</dbReference>
<comment type="caution">
    <text evidence="5">The sequence shown here is derived from an EMBL/GenBank/DDBJ whole genome shotgun (WGS) entry which is preliminary data.</text>
</comment>